<organism evidence="2 4">
    <name type="scientific">Polaribacter dokdonensis DSW-5</name>
    <dbReference type="NCBI Taxonomy" id="1300348"/>
    <lineage>
        <taxon>Bacteria</taxon>
        <taxon>Pseudomonadati</taxon>
        <taxon>Bacteroidota</taxon>
        <taxon>Flavobacteriia</taxon>
        <taxon>Flavobacteriales</taxon>
        <taxon>Flavobacteriaceae</taxon>
    </lineage>
</organism>
<reference evidence="2 4" key="1">
    <citation type="submission" date="2015-07" db="EMBL/GenBank/DDBJ databases">
        <title>Genome of Polaribacter dokdonenesis DSW-5, isolated from seawater off Dokdo in Korea.</title>
        <authorList>
            <person name="Yoon K."/>
            <person name="Song J.Y."/>
            <person name="Kim J.F."/>
        </authorList>
    </citation>
    <scope>NUCLEOTIDE SEQUENCE [LARGE SCALE GENOMIC DNA]</scope>
    <source>
        <strain evidence="2 4">DSW-5</strain>
    </source>
</reference>
<dbReference type="Pfam" id="PF12893">
    <property type="entry name" value="Lumazine_bd_2"/>
    <property type="match status" value="1"/>
</dbReference>
<evidence type="ECO:0000313" key="2">
    <source>
        <dbReference type="EMBL" id="KOY53051.1"/>
    </source>
</evidence>
<evidence type="ECO:0000313" key="3">
    <source>
        <dbReference type="EMBL" id="SEE56501.1"/>
    </source>
</evidence>
<dbReference type="SUPFAM" id="SSF54427">
    <property type="entry name" value="NTF2-like"/>
    <property type="match status" value="1"/>
</dbReference>
<reference evidence="3 5" key="2">
    <citation type="submission" date="2016-10" db="EMBL/GenBank/DDBJ databases">
        <authorList>
            <person name="Varghese N."/>
            <person name="Submissions S."/>
        </authorList>
    </citation>
    <scope>NUCLEOTIDE SEQUENCE [LARGE SCALE GENOMIC DNA]</scope>
    <source>
        <strain evidence="3 5">DSW-5</strain>
    </source>
</reference>
<gene>
    <name evidence="2" type="ORF">I602_2611</name>
    <name evidence="3" type="ORF">SAMN05444353_2386</name>
</gene>
<evidence type="ECO:0000313" key="5">
    <source>
        <dbReference type="Proteomes" id="UP000183071"/>
    </source>
</evidence>
<feature type="chain" id="PRO_5005833072" evidence="1">
    <location>
        <begin position="22"/>
        <end position="166"/>
    </location>
</feature>
<dbReference type="PATRIC" id="fig|1300348.6.peg.2613"/>
<dbReference type="RefSeq" id="WP_053975098.1">
    <property type="nucleotide sequence ID" value="NZ_FNUE01000002.1"/>
</dbReference>
<dbReference type="InterPro" id="IPR032710">
    <property type="entry name" value="NTF2-like_dom_sf"/>
</dbReference>
<dbReference type="PROSITE" id="PS51257">
    <property type="entry name" value="PROKAR_LIPOPROTEIN"/>
    <property type="match status" value="1"/>
</dbReference>
<keyword evidence="5" id="KW-1185">Reference proteome</keyword>
<dbReference type="EMBL" id="LGBR01000001">
    <property type="protein sequence ID" value="KOY53051.1"/>
    <property type="molecule type" value="Genomic_DNA"/>
</dbReference>
<evidence type="ECO:0000313" key="4">
    <source>
        <dbReference type="Proteomes" id="UP000037716"/>
    </source>
</evidence>
<dbReference type="Proteomes" id="UP000037716">
    <property type="component" value="Unassembled WGS sequence"/>
</dbReference>
<dbReference type="STRING" id="1300348.I602_2611"/>
<accession>A0A0M9CI25</accession>
<dbReference type="OrthoDB" id="5732224at2"/>
<proteinExistence type="predicted"/>
<comment type="caution">
    <text evidence="2">The sequence shown here is derived from an EMBL/GenBank/DDBJ whole genome shotgun (WGS) entry which is preliminary data.</text>
</comment>
<dbReference type="Proteomes" id="UP000183071">
    <property type="component" value="Unassembled WGS sequence"/>
</dbReference>
<dbReference type="AlphaFoldDB" id="A0A0M9CI25"/>
<sequence>MKLNRITILLAVILISSLTTSCIVSNSKENTFVEKKANQEDYDKVESAILDYVEALYLVDSTRIIKSVDPKLRKVGYYYNPSKKAYIDNLEMTHEQLVRLAARWNSDFDQADENSPKEIEIFDVNSKTASAKLTAMWGIDLFHLAKVDNQWKIVNVIWQSQPEIEE</sequence>
<dbReference type="InterPro" id="IPR039437">
    <property type="entry name" value="FrzH/put_lumazine-bd"/>
</dbReference>
<keyword evidence="1" id="KW-0732">Signal</keyword>
<dbReference type="Gene3D" id="3.10.450.50">
    <property type="match status" value="1"/>
</dbReference>
<dbReference type="EMBL" id="FNUE01000002">
    <property type="protein sequence ID" value="SEE56501.1"/>
    <property type="molecule type" value="Genomic_DNA"/>
</dbReference>
<protein>
    <submittedName>
        <fullName evidence="3">Lumazine-binding</fullName>
    </submittedName>
</protein>
<name>A0A0M9CI25_9FLAO</name>
<evidence type="ECO:0000256" key="1">
    <source>
        <dbReference type="SAM" id="SignalP"/>
    </source>
</evidence>
<feature type="signal peptide" evidence="1">
    <location>
        <begin position="1"/>
        <end position="21"/>
    </location>
</feature>